<accession>W7QWL3</accession>
<dbReference type="InterPro" id="IPR033856">
    <property type="entry name" value="Trp_halogen"/>
</dbReference>
<dbReference type="STRING" id="1328313.DS2_11798"/>
<gene>
    <name evidence="3" type="ORF">DS2_11798</name>
</gene>
<dbReference type="PATRIC" id="fig|1328313.3.peg.2412"/>
<evidence type="ECO:0000256" key="2">
    <source>
        <dbReference type="PIRSR" id="PIRSR011396-2"/>
    </source>
</evidence>
<feature type="binding site" evidence="2">
    <location>
        <position position="82"/>
    </location>
    <ligand>
        <name>7-chloro-L-tryptophan</name>
        <dbReference type="ChEBI" id="CHEBI:58713"/>
    </ligand>
</feature>
<keyword evidence="2" id="KW-0274">FAD</keyword>
<organism evidence="3 4">
    <name type="scientific">Catenovulum agarivorans DS-2</name>
    <dbReference type="NCBI Taxonomy" id="1328313"/>
    <lineage>
        <taxon>Bacteria</taxon>
        <taxon>Pseudomonadati</taxon>
        <taxon>Pseudomonadota</taxon>
        <taxon>Gammaproteobacteria</taxon>
        <taxon>Alteromonadales</taxon>
        <taxon>Alteromonadaceae</taxon>
        <taxon>Catenovulum</taxon>
    </lineage>
</organism>
<evidence type="ECO:0000313" key="3">
    <source>
        <dbReference type="EMBL" id="EWH09650.1"/>
    </source>
</evidence>
<dbReference type="InterPro" id="IPR050816">
    <property type="entry name" value="Flavin-dep_Halogenase_NPB"/>
</dbReference>
<evidence type="ECO:0000313" key="4">
    <source>
        <dbReference type="Proteomes" id="UP000019276"/>
    </source>
</evidence>
<dbReference type="PANTHER" id="PTHR43747:SF4">
    <property type="entry name" value="FLAVIN-DEPENDENT TRYPTOPHAN HALOGENASE"/>
    <property type="match status" value="1"/>
</dbReference>
<evidence type="ECO:0000256" key="1">
    <source>
        <dbReference type="PIRSR" id="PIRSR011396-1"/>
    </source>
</evidence>
<feature type="active site" evidence="1">
    <location>
        <position position="82"/>
    </location>
</feature>
<dbReference type="EMBL" id="ARZY01000021">
    <property type="protein sequence ID" value="EWH09650.1"/>
    <property type="molecule type" value="Genomic_DNA"/>
</dbReference>
<keyword evidence="2" id="KW-0285">Flavoprotein</keyword>
<dbReference type="PANTHER" id="PTHR43747">
    <property type="entry name" value="FAD-BINDING PROTEIN"/>
    <property type="match status" value="1"/>
</dbReference>
<name>W7QWL3_9ALTE</name>
<dbReference type="InterPro" id="IPR006905">
    <property type="entry name" value="Flavin_halogenase"/>
</dbReference>
<dbReference type="GO" id="GO:0004497">
    <property type="term" value="F:monooxygenase activity"/>
    <property type="evidence" value="ECO:0007669"/>
    <property type="project" value="InterPro"/>
</dbReference>
<feature type="binding site" evidence="2">
    <location>
        <position position="342"/>
    </location>
    <ligand>
        <name>FAD</name>
        <dbReference type="ChEBI" id="CHEBI:57692"/>
    </ligand>
</feature>
<dbReference type="Gene3D" id="3.50.50.60">
    <property type="entry name" value="FAD/NAD(P)-binding domain"/>
    <property type="match status" value="1"/>
</dbReference>
<reference evidence="3 4" key="1">
    <citation type="journal article" date="2014" name="Genome Announc.">
        <title>Draft Genome Sequence of the Agar-Degrading Bacterium Catenovulum sp. Strain DS-2, Isolated from Intestines of Haliotis diversicolor.</title>
        <authorList>
            <person name="Shan D."/>
            <person name="Li X."/>
            <person name="Gu Z."/>
            <person name="Wei G."/>
            <person name="Gao Z."/>
            <person name="Shao Z."/>
        </authorList>
    </citation>
    <scope>NUCLEOTIDE SEQUENCE [LARGE SCALE GENOMIC DNA]</scope>
    <source>
        <strain evidence="3 4">DS-2</strain>
    </source>
</reference>
<dbReference type="RefSeq" id="WP_035015004.1">
    <property type="nucleotide sequence ID" value="NZ_ARZY01000021.1"/>
</dbReference>
<dbReference type="eggNOG" id="COG0654">
    <property type="taxonomic scope" value="Bacteria"/>
</dbReference>
<dbReference type="AlphaFoldDB" id="W7QWL3"/>
<comment type="caution">
    <text evidence="3">The sequence shown here is derived from an EMBL/GenBank/DDBJ whole genome shotgun (WGS) entry which is preliminary data.</text>
</comment>
<feature type="binding site" evidence="2">
    <location>
        <position position="351"/>
    </location>
    <ligand>
        <name>L-tryptophan</name>
        <dbReference type="ChEBI" id="CHEBI:57912"/>
    </ligand>
</feature>
<proteinExistence type="predicted"/>
<dbReference type="PIRSF" id="PIRSF011396">
    <property type="entry name" value="Trp_halogenase"/>
    <property type="match status" value="1"/>
</dbReference>
<dbReference type="OrthoDB" id="7178350at2"/>
<sequence>MNSPISSVVIVGGGNAGWLTAAILASKLKSKCAESVSITLIESPNIKTIGVGEGTWPSMRRTLKSIGISESDFIVSCNATFKQGAKFVGWVTGAKNDSYYHPLMLADNAEQTDVLHAWHQHFEHIDFSKAFCVQDYTCDNGLAPKSITSPEYAAVTNYAYHLDAGLFTNFLKKHCIEKLGVKFVADDVIDVNSSINGAIDKVLTRNCGYITGDIFIDCTGFNRLLINKHYQIPFQSCKHVLAADSAIACQVPYPSTESPITSHTISTAQTAGWIWDIGLQNRRGTGHVFASDYLSDYDAEAQLTKYIKNTGGDVEKCTFKTIRFEPGHLSKFWHKNCLAIGLSAGFIEPLEASALLLIEMSANTLAEHFPANQAAMNLVADKFNQTFLYRWQRIIDFLKLHYILNQRDGQAFWQDIKQPQSIPDSLQANLNLWQHQYPCMHDFEQAIEVFPIDSYLYVLYGMGFKTQYPFKVSQLQSDLLSRQYAEIKSNFSQLERVLEPNRHLLEKIKRYGLQKI</sequence>
<dbReference type="Pfam" id="PF04820">
    <property type="entry name" value="Trp_halogenase"/>
    <property type="match status" value="1"/>
</dbReference>
<dbReference type="GO" id="GO:0000166">
    <property type="term" value="F:nucleotide binding"/>
    <property type="evidence" value="ECO:0007669"/>
    <property type="project" value="UniProtKB-KW"/>
</dbReference>
<dbReference type="InterPro" id="IPR036188">
    <property type="entry name" value="FAD/NAD-bd_sf"/>
</dbReference>
<keyword evidence="2" id="KW-0547">Nucleotide-binding</keyword>
<feature type="binding site" evidence="2">
    <location>
        <position position="188"/>
    </location>
    <ligand>
        <name>FAD</name>
        <dbReference type="ChEBI" id="CHEBI:57692"/>
    </ligand>
</feature>
<dbReference type="SUPFAM" id="SSF51905">
    <property type="entry name" value="FAD/NAD(P)-binding domain"/>
    <property type="match status" value="1"/>
</dbReference>
<protein>
    <submittedName>
        <fullName evidence="3">Tryptophan halogenase</fullName>
    </submittedName>
</protein>
<feature type="binding site" evidence="2">
    <location>
        <begin position="13"/>
        <end position="16"/>
    </location>
    <ligand>
        <name>FAD</name>
        <dbReference type="ChEBI" id="CHEBI:57692"/>
    </ligand>
</feature>
<keyword evidence="4" id="KW-1185">Reference proteome</keyword>
<dbReference type="Proteomes" id="UP000019276">
    <property type="component" value="Unassembled WGS sequence"/>
</dbReference>